<accession>A0ABW4XGV6</accession>
<dbReference type="Pfam" id="PF00326">
    <property type="entry name" value="Peptidase_S9"/>
    <property type="match status" value="1"/>
</dbReference>
<gene>
    <name evidence="5" type="ORF">ACFSHS_21885</name>
</gene>
<keyword evidence="6" id="KW-1185">Reference proteome</keyword>
<dbReference type="Gene3D" id="2.120.10.30">
    <property type="entry name" value="TolB, C-terminal domain"/>
    <property type="match status" value="2"/>
</dbReference>
<dbReference type="PANTHER" id="PTHR42776">
    <property type="entry name" value="SERINE PEPTIDASE S9 FAMILY MEMBER"/>
    <property type="match status" value="1"/>
</dbReference>
<feature type="region of interest" description="Disordered" evidence="3">
    <location>
        <begin position="651"/>
        <end position="693"/>
    </location>
</feature>
<dbReference type="PANTHER" id="PTHR42776:SF27">
    <property type="entry name" value="DIPEPTIDYL PEPTIDASE FAMILY MEMBER 6"/>
    <property type="match status" value="1"/>
</dbReference>
<dbReference type="InterPro" id="IPR011042">
    <property type="entry name" value="6-blade_b-propeller_TolB-like"/>
</dbReference>
<protein>
    <submittedName>
        <fullName evidence="5">S9 family peptidase</fullName>
    </submittedName>
</protein>
<evidence type="ECO:0000256" key="1">
    <source>
        <dbReference type="ARBA" id="ARBA00022801"/>
    </source>
</evidence>
<sequence length="693" mass="73987">MRPHDLALLRTPGAPTVSPDGRIAVVAVARPDVEGDAYRSQLWAVPTDASAPARPLTSGHRDSAPVFSPDGRWLAYLGAEPGGRPQVWLLPTAGGAPRRLTDHHLGAGAPVWSPDSRRLAYTVRVPEHGRYGTVEGVGPEAEPPRLITTLQYRQDDVGFLTDRRSQVFVLDLPEDFADDSAPLPPARQVTTGDADCADVTWRPDGAELAFVSARHPRADRDLVRDVYAVRPDGTGLRRVTASRGDCAVPAYDPTGRLIYVTAVPDLGPDGLDFVARQAVPCRVDADGGVLVPLLDPELEHRGDETPATVLVDGAVLVGLQRRGAVELVRVPLDGAAPEALVDGPFTVRSFAAAGGVVVAVVAHDRSAGELIAITSGRRRLLTAFGRRLGETGRVHRVRERTATAPDGYPVHGWVTVPPGPGPHPVLLTIHGGPFTQYGWSLFDETQVYVSAGYAVVQCNPRGSSGYGAAHGRAIRGGWGELDAADVLAFLDAALEESELDADRVGIMGGSYGGYLTTLLISRTPRFAAAISERAFLDPVSFVGSSDIGWAFPDQYLGTDPARVAAQSAMASAGAITTPTLVIHSEEDWRCPVEQGARLYVELKRRGVPSELLLFPGEGHELSRSGRPRHRLARFEHILRWWARWLPSAQNPGPAAELVEGPPVPGTGEDDAGTTAAEPDAQPLTVRATRVDSR</sequence>
<feature type="domain" description="Peptidase S9 prolyl oligopeptidase catalytic" evidence="4">
    <location>
        <begin position="439"/>
        <end position="645"/>
    </location>
</feature>
<name>A0ABW4XGV6_9ACTN</name>
<keyword evidence="2" id="KW-0645">Protease</keyword>
<keyword evidence="1" id="KW-0378">Hydrolase</keyword>
<dbReference type="InterPro" id="IPR029058">
    <property type="entry name" value="AB_hydrolase_fold"/>
</dbReference>
<evidence type="ECO:0000313" key="5">
    <source>
        <dbReference type="EMBL" id="MFD2094227.1"/>
    </source>
</evidence>
<evidence type="ECO:0000256" key="3">
    <source>
        <dbReference type="SAM" id="MobiDB-lite"/>
    </source>
</evidence>
<dbReference type="EMBL" id="JBHUHP010000030">
    <property type="protein sequence ID" value="MFD2094227.1"/>
    <property type="molecule type" value="Genomic_DNA"/>
</dbReference>
<dbReference type="InterPro" id="IPR001375">
    <property type="entry name" value="Peptidase_S9_cat"/>
</dbReference>
<dbReference type="Proteomes" id="UP001597402">
    <property type="component" value="Unassembled WGS sequence"/>
</dbReference>
<dbReference type="RefSeq" id="WP_376880840.1">
    <property type="nucleotide sequence ID" value="NZ_JBHUHP010000030.1"/>
</dbReference>
<dbReference type="SUPFAM" id="SSF53474">
    <property type="entry name" value="alpha/beta-Hydrolases"/>
    <property type="match status" value="1"/>
</dbReference>
<dbReference type="InterPro" id="IPR011659">
    <property type="entry name" value="WD40"/>
</dbReference>
<evidence type="ECO:0000313" key="6">
    <source>
        <dbReference type="Proteomes" id="UP001597402"/>
    </source>
</evidence>
<evidence type="ECO:0000256" key="2">
    <source>
        <dbReference type="ARBA" id="ARBA00022825"/>
    </source>
</evidence>
<proteinExistence type="predicted"/>
<dbReference type="SUPFAM" id="SSF82171">
    <property type="entry name" value="DPP6 N-terminal domain-like"/>
    <property type="match status" value="1"/>
</dbReference>
<keyword evidence="2" id="KW-0720">Serine protease</keyword>
<dbReference type="Pfam" id="PF07676">
    <property type="entry name" value="PD40"/>
    <property type="match status" value="2"/>
</dbReference>
<organism evidence="5 6">
    <name type="scientific">Blastococcus deserti</name>
    <dbReference type="NCBI Taxonomy" id="2259033"/>
    <lineage>
        <taxon>Bacteria</taxon>
        <taxon>Bacillati</taxon>
        <taxon>Actinomycetota</taxon>
        <taxon>Actinomycetes</taxon>
        <taxon>Geodermatophilales</taxon>
        <taxon>Geodermatophilaceae</taxon>
        <taxon>Blastococcus</taxon>
    </lineage>
</organism>
<comment type="caution">
    <text evidence="5">The sequence shown here is derived from an EMBL/GenBank/DDBJ whole genome shotgun (WGS) entry which is preliminary data.</text>
</comment>
<evidence type="ECO:0000259" key="4">
    <source>
        <dbReference type="Pfam" id="PF00326"/>
    </source>
</evidence>
<dbReference type="Gene3D" id="3.40.50.1820">
    <property type="entry name" value="alpha/beta hydrolase"/>
    <property type="match status" value="1"/>
</dbReference>
<reference evidence="6" key="1">
    <citation type="journal article" date="2019" name="Int. J. Syst. Evol. Microbiol.">
        <title>The Global Catalogue of Microorganisms (GCM) 10K type strain sequencing project: providing services to taxonomists for standard genome sequencing and annotation.</title>
        <authorList>
            <consortium name="The Broad Institute Genomics Platform"/>
            <consortium name="The Broad Institute Genome Sequencing Center for Infectious Disease"/>
            <person name="Wu L."/>
            <person name="Ma J."/>
        </authorList>
    </citation>
    <scope>NUCLEOTIDE SEQUENCE [LARGE SCALE GENOMIC DNA]</scope>
    <source>
        <strain evidence="6">JCM 3338</strain>
    </source>
</reference>